<evidence type="ECO:0000256" key="10">
    <source>
        <dbReference type="ARBA" id="ARBA00023242"/>
    </source>
</evidence>
<evidence type="ECO:0000256" key="5">
    <source>
        <dbReference type="ARBA" id="ARBA00022679"/>
    </source>
</evidence>
<dbReference type="InterPro" id="IPR003616">
    <property type="entry name" value="Post-SET_dom"/>
</dbReference>
<accession>A0A6J0PEF6</accession>
<dbReference type="SMART" id="SM00570">
    <property type="entry name" value="AWS"/>
    <property type="match status" value="1"/>
</dbReference>
<evidence type="ECO:0000256" key="3">
    <source>
        <dbReference type="ARBA" id="ARBA00022454"/>
    </source>
</evidence>
<evidence type="ECO:0000313" key="16">
    <source>
        <dbReference type="Proteomes" id="UP000504607"/>
    </source>
</evidence>
<dbReference type="KEGG" id="egu:105035108"/>
<comment type="subcellular location">
    <subcellularLocation>
        <location evidence="2">Chromosome</location>
    </subcellularLocation>
    <subcellularLocation>
        <location evidence="1">Nucleus</location>
    </subcellularLocation>
</comment>
<sequence>MGEAERNRCGDREFGGESVCGLPPAVGGAGEVLGSPQDDCGCLLLNGSEGEECEPRPAPEKVGEPLNGRSGTGDQALDGFHDAGHVGLENGYRAAGPTDVWDVKEGACFPTCNGNVASVDIENGSRVSVEEEEVEDGCGHFMEAAEESGFAVLKEEPLVGTPNMVNKEHCSAGHAGLEHDLQMSNNLEVRELEGRASSPPFESCVVMMDSNHSLGVSAKEVNEAREGCGGFVETKEESRHLVLDKGPSQGTSKMVNREKLSTHHIFVEIGNLLQSDANITEWVERVCSATSDGHDASVNIGNCSEILFKESKEVNEGCGRLGAEEERRHITAEHGQSVQTPKMVNGGENDDFPGLSPLRTLEGDGSRNSSGLAIGLEGRYIAGLFDDIKDCSRCDDALLVSSELAADFSLIKTSEDTTKHVGRFCCPPLSKYCLDTSTNCNFMLCSNDGTGEENHLLSTQSGYCPSMEFKGAQKEQRESESESCSPSDGIGIPQRGICQNLMQGSPEEVGSCSVVEGSSSQQSYHPFTAAENCPSDCSLGPEFIGNDSDACNITSSCCNNGKDRCGQESDGGMVNPKPVPLIVFRRTNPKRAASLRNNLNEERLDPLSRNRQNARKCRKAINTSASISSSSFKILNKVTRKRSCFDRPVRHSAWGEAENILRIFKQNGKLERSDSDRTQIQNKRSKKGRHGAGRKLQNTTQKDGTFRLSKTKCAVSTNFMHTEDHMYVHPMFPALVDSQASVETNNNVCLPLNCCTNSGVSSKVDVEDKLAEDRHVMGIKSLQLDGQHGDKDVESTLTHETSVDNMLGECPGVSSQVGSENLMEAINKRHSLDPGSSPDSDVYNPVVDIGVVASEAATSTSPDGGVFPSIPVPVPVVQDDLHAPALTNVKTILDPVSSPSLDMQPKTNTKKGKKGKKGLEADVTTCTISEHPFIEEKLLGLENLNNTSTPLKFSRHKCKKQGDPDEGTPVCSKSIKKATRKASKDKTFAVDSEVVGMVELERCEEPKKKEVSCRMWPLPGFDGGDRQSEGGTLGASLLTDKIKGHKVPRRTNSRVSKGSSGKPVSVRCQRKDAYGKKKKKNSARKSTNKSRSKEKSQTLDSCLEESGSMGLSSGAANKFALSVSTELSCKYSAGREVVSKNVSDCGTMPAGNERASNEACALEGQALPPRVAWVCCDDCHKWRCISAALADIIDETNCRWTCKDNTDKAFADCSILQEKTNAEINAELEISDVSCDEDFSNIQPCSKGTGISKLKASQQASWMLIKSNLFLHRKRKTQTIDEIMVCQCKPPSDGNLGCGGACLNRMLNIECVKGTCPCGDLCSNQQFQQRKYAQFKWFRCGKKGYGLQLLEDVSQGQFLIEYVGEVLDLASYEARQRCYASRGQKHFYFMTLNGGEVIDACAKGNLGRFINHSCNPNCRTEKWMVNGEVCIGLFAIRDIKKGEEVTFDYNYVRVFGAAAKKCVCGAPECRGYIGGDPLNTEVIVQDDSDDEYPEPVMIQEDSERELDVDETVSDAMDANTLKHKEISMENKDLLIQCAPTDSEDYQQAKESIFRPLLSDVNSLDASCQTLCPIQTEETMSRSVSDVQSLENPTKSLDNRETEATMCRLVSDVQPSMLSFQTSITMKESVFDSILRSKTSLSKVVGDKQNMSKTYTAKSSRSNVTIKKSSSNAKSLVAHKVKKLPTSASSGHFDGVEEKLNELLDEDGGISKRKDATKGYLKLLFVTAAGGDIVGGCASQSIRDLSLILDALLKTKSRTVLVDIINKNGLQMLHNIMKQNRSKFNRIPIIRKLLKVLEFLALKEILTPEHMNQGPPCAGMESFRESIFTLTRHNDMQVHQIARNFRDKWIPRTIRRIEPSDREDGQLDSLHSYCSRFESSMYRRRRDHTARQTDAIVCVSEAVQQPISPCLPDIPGETSSHPEQLVSSSAPLMDNIMASRTRTRKRKSRWDQPSDMTDPDPRTFWSVEDKIVEAGSKFTRATGSRSDPGSQLEDLKKDFGTQRMENSSFDEVASVENVMQQNIDDEAPPGFGSPQKDRHPQVSSETTVATDEVVIGCIQERFLSEISVSYGIPLALVQQLGSTEAGGNQIHPHWLIAPSMPFHPFPPLPPYPRQTSSPVSPAQTSSNHNMTQAAKDIQLTKRRLEESQTTDLVLPSASGQRPADLVESRPRNSHIIGRVGWPSNSSGRRFFRPQRWNNPRFQRCCLPWPREGGCHGHLSSVRKRDSGVGAENPRDGSGLCSSECKH</sequence>
<keyword evidence="10" id="KW-0539">Nucleus</keyword>
<dbReference type="FunFam" id="3.30.40.100:FF:000006">
    <property type="entry name" value="Histone-lysine N-methyltransferase"/>
    <property type="match status" value="1"/>
</dbReference>
<evidence type="ECO:0000256" key="8">
    <source>
        <dbReference type="ARBA" id="ARBA00022771"/>
    </source>
</evidence>
<evidence type="ECO:0000259" key="13">
    <source>
        <dbReference type="PROSITE" id="PS50868"/>
    </source>
</evidence>
<evidence type="ECO:0000256" key="4">
    <source>
        <dbReference type="ARBA" id="ARBA00022603"/>
    </source>
</evidence>
<feature type="region of interest" description="Disordered" evidence="11">
    <location>
        <begin position="2219"/>
        <end position="2245"/>
    </location>
</feature>
<dbReference type="GO" id="GO:0005694">
    <property type="term" value="C:chromosome"/>
    <property type="evidence" value="ECO:0007669"/>
    <property type="project" value="UniProtKB-SubCell"/>
</dbReference>
<evidence type="ECO:0000259" key="15">
    <source>
        <dbReference type="PROSITE" id="PS51215"/>
    </source>
</evidence>
<dbReference type="InterPro" id="IPR046341">
    <property type="entry name" value="SET_dom_sf"/>
</dbReference>
<feature type="compositionally biased region" description="Low complexity" evidence="11">
    <location>
        <begin position="1053"/>
        <end position="1067"/>
    </location>
</feature>
<feature type="compositionally biased region" description="Polar residues" evidence="11">
    <location>
        <begin position="897"/>
        <end position="907"/>
    </location>
</feature>
<dbReference type="Gene3D" id="3.30.40.100">
    <property type="match status" value="1"/>
</dbReference>
<dbReference type="FunFam" id="2.170.270.10:FF:000035">
    <property type="entry name" value="Histone-lysine N-methyltransferase"/>
    <property type="match status" value="1"/>
</dbReference>
<keyword evidence="3" id="KW-0158">Chromosome</keyword>
<dbReference type="Pfam" id="PF07496">
    <property type="entry name" value="zf-CW"/>
    <property type="match status" value="1"/>
</dbReference>
<dbReference type="RefSeq" id="XP_010908827.1">
    <property type="nucleotide sequence ID" value="XM_010910525.1"/>
</dbReference>
<dbReference type="SUPFAM" id="SSF82199">
    <property type="entry name" value="SET domain"/>
    <property type="match status" value="1"/>
</dbReference>
<dbReference type="PROSITE" id="PS50280">
    <property type="entry name" value="SET"/>
    <property type="match status" value="1"/>
</dbReference>
<protein>
    <submittedName>
        <fullName evidence="17 18">Uncharacterized protein LOC105035108 isoform X1</fullName>
    </submittedName>
</protein>
<feature type="compositionally biased region" description="Basic residues" evidence="11">
    <location>
        <begin position="1043"/>
        <end position="1052"/>
    </location>
</feature>
<keyword evidence="9" id="KW-0862">Zinc</keyword>
<dbReference type="InterPro" id="IPR044437">
    <property type="entry name" value="SETD2/Set2_SET"/>
</dbReference>
<dbReference type="SMART" id="SM00508">
    <property type="entry name" value="PostSET"/>
    <property type="match status" value="1"/>
</dbReference>
<dbReference type="PROSITE" id="PS50868">
    <property type="entry name" value="POST_SET"/>
    <property type="match status" value="1"/>
</dbReference>
<dbReference type="GO" id="GO:0005634">
    <property type="term" value="C:nucleus"/>
    <property type="evidence" value="ECO:0007669"/>
    <property type="project" value="UniProtKB-SubCell"/>
</dbReference>
<feature type="region of interest" description="Disordered" evidence="11">
    <location>
        <begin position="1939"/>
        <end position="1962"/>
    </location>
</feature>
<feature type="region of interest" description="Disordered" evidence="11">
    <location>
        <begin position="671"/>
        <end position="702"/>
    </location>
</feature>
<dbReference type="PROSITE" id="PS51215">
    <property type="entry name" value="AWS"/>
    <property type="match status" value="1"/>
</dbReference>
<feature type="region of interest" description="Disordered" evidence="11">
    <location>
        <begin position="2108"/>
        <end position="2131"/>
    </location>
</feature>
<feature type="compositionally biased region" description="Basic residues" evidence="11">
    <location>
        <begin position="1076"/>
        <end position="1090"/>
    </location>
</feature>
<evidence type="ECO:0000256" key="11">
    <source>
        <dbReference type="SAM" id="MobiDB-lite"/>
    </source>
</evidence>
<evidence type="ECO:0000256" key="6">
    <source>
        <dbReference type="ARBA" id="ARBA00022691"/>
    </source>
</evidence>
<evidence type="ECO:0000313" key="17">
    <source>
        <dbReference type="RefSeq" id="XP_010908827.1"/>
    </source>
</evidence>
<feature type="region of interest" description="Disordered" evidence="11">
    <location>
        <begin position="2022"/>
        <end position="2046"/>
    </location>
</feature>
<proteinExistence type="predicted"/>
<dbReference type="Pfam" id="PF17907">
    <property type="entry name" value="AWS"/>
    <property type="match status" value="1"/>
</dbReference>
<dbReference type="PROSITE" id="PS51050">
    <property type="entry name" value="ZF_CW"/>
    <property type="match status" value="1"/>
</dbReference>
<evidence type="ECO:0000259" key="12">
    <source>
        <dbReference type="PROSITE" id="PS50280"/>
    </source>
</evidence>
<evidence type="ECO:0000256" key="9">
    <source>
        <dbReference type="ARBA" id="ARBA00022833"/>
    </source>
</evidence>
<feature type="compositionally biased region" description="Basic and acidic residues" evidence="11">
    <location>
        <begin position="53"/>
        <end position="63"/>
    </location>
</feature>
<evidence type="ECO:0000259" key="14">
    <source>
        <dbReference type="PROSITE" id="PS51050"/>
    </source>
</evidence>
<feature type="domain" description="AWS" evidence="15">
    <location>
        <begin position="1281"/>
        <end position="1331"/>
    </location>
</feature>
<feature type="compositionally biased region" description="Basic residues" evidence="11">
    <location>
        <begin position="683"/>
        <end position="693"/>
    </location>
</feature>
<keyword evidence="16" id="KW-1185">Reference proteome</keyword>
<feature type="compositionally biased region" description="Polar residues" evidence="11">
    <location>
        <begin position="2112"/>
        <end position="2131"/>
    </location>
</feature>
<feature type="domain" description="Post-SET" evidence="13">
    <location>
        <begin position="1458"/>
        <end position="1474"/>
    </location>
</feature>
<dbReference type="GO" id="GO:0032259">
    <property type="term" value="P:methylation"/>
    <property type="evidence" value="ECO:0007669"/>
    <property type="project" value="UniProtKB-KW"/>
</dbReference>
<reference evidence="17 18" key="1">
    <citation type="submission" date="2025-04" db="UniProtKB">
        <authorList>
            <consortium name="RefSeq"/>
        </authorList>
    </citation>
    <scope>IDENTIFICATION</scope>
</reference>
<keyword evidence="4" id="KW-0489">Methyltransferase</keyword>
<gene>
    <name evidence="17 18" type="primary">LOC105035108</name>
</gene>
<dbReference type="InterPro" id="IPR050777">
    <property type="entry name" value="SET2_Histone-Lys_MeTrsfase"/>
</dbReference>
<dbReference type="GO" id="GO:0008270">
    <property type="term" value="F:zinc ion binding"/>
    <property type="evidence" value="ECO:0007669"/>
    <property type="project" value="UniProtKB-KW"/>
</dbReference>
<feature type="domain" description="CW-type" evidence="14">
    <location>
        <begin position="1167"/>
        <end position="1221"/>
    </location>
</feature>
<dbReference type="InterPro" id="IPR001214">
    <property type="entry name" value="SET_dom"/>
</dbReference>
<organism evidence="16 18">
    <name type="scientific">Elaeis guineensis var. tenera</name>
    <name type="common">Oil palm</name>
    <dbReference type="NCBI Taxonomy" id="51953"/>
    <lineage>
        <taxon>Eukaryota</taxon>
        <taxon>Viridiplantae</taxon>
        <taxon>Streptophyta</taxon>
        <taxon>Embryophyta</taxon>
        <taxon>Tracheophyta</taxon>
        <taxon>Spermatophyta</taxon>
        <taxon>Magnoliopsida</taxon>
        <taxon>Liliopsida</taxon>
        <taxon>Arecaceae</taxon>
        <taxon>Arecoideae</taxon>
        <taxon>Cocoseae</taxon>
        <taxon>Elaeidinae</taxon>
        <taxon>Elaeis</taxon>
    </lineage>
</organism>
<dbReference type="OrthoDB" id="422362at2759"/>
<dbReference type="Gene3D" id="2.170.270.10">
    <property type="entry name" value="SET domain"/>
    <property type="match status" value="1"/>
</dbReference>
<dbReference type="GO" id="GO:0046975">
    <property type="term" value="F:histone H3K36 methyltransferase activity"/>
    <property type="evidence" value="ECO:0007669"/>
    <property type="project" value="InterPro"/>
</dbReference>
<name>A0A6J0PEF6_ELAGV</name>
<feature type="region of interest" description="Disordered" evidence="11">
    <location>
        <begin position="49"/>
        <end position="68"/>
    </location>
</feature>
<feature type="region of interest" description="Disordered" evidence="11">
    <location>
        <begin position="897"/>
        <end position="916"/>
    </location>
</feature>
<evidence type="ECO:0000313" key="18">
    <source>
        <dbReference type="RefSeq" id="XP_019702783.1"/>
    </source>
</evidence>
<dbReference type="RefSeq" id="XP_019702783.1">
    <property type="nucleotide sequence ID" value="XM_019847224.2"/>
</dbReference>
<feature type="region of interest" description="Disordered" evidence="11">
    <location>
        <begin position="1018"/>
        <end position="1099"/>
    </location>
</feature>
<dbReference type="Pfam" id="PF00856">
    <property type="entry name" value="SET"/>
    <property type="match status" value="1"/>
</dbReference>
<dbReference type="InterPro" id="IPR006560">
    <property type="entry name" value="AWS_dom"/>
</dbReference>
<keyword evidence="7" id="KW-0479">Metal-binding</keyword>
<keyword evidence="5" id="KW-0808">Transferase</keyword>
<dbReference type="GeneID" id="105035108"/>
<dbReference type="Proteomes" id="UP000504607">
    <property type="component" value="Unplaced"/>
</dbReference>
<dbReference type="PANTHER" id="PTHR22884">
    <property type="entry name" value="SET DOMAIN PROTEINS"/>
    <property type="match status" value="1"/>
</dbReference>
<dbReference type="SMART" id="SM00317">
    <property type="entry name" value="SET"/>
    <property type="match status" value="1"/>
</dbReference>
<evidence type="ECO:0000256" key="1">
    <source>
        <dbReference type="ARBA" id="ARBA00004123"/>
    </source>
</evidence>
<dbReference type="CDD" id="cd19172">
    <property type="entry name" value="SET_SETD2"/>
    <property type="match status" value="1"/>
</dbReference>
<evidence type="ECO:0000256" key="2">
    <source>
        <dbReference type="ARBA" id="ARBA00004286"/>
    </source>
</evidence>
<dbReference type="InterPro" id="IPR011124">
    <property type="entry name" value="Znf_CW"/>
</dbReference>
<feature type="domain" description="SET" evidence="12">
    <location>
        <begin position="1325"/>
        <end position="1450"/>
    </location>
</feature>
<keyword evidence="8" id="KW-0863">Zinc-finger</keyword>
<evidence type="ECO:0000256" key="7">
    <source>
        <dbReference type="ARBA" id="ARBA00022723"/>
    </source>
</evidence>
<keyword evidence="6" id="KW-0949">S-adenosyl-L-methionine</keyword>